<proteinExistence type="predicted"/>
<comment type="caution">
    <text evidence="2">The sequence shown here is derived from an EMBL/GenBank/DDBJ whole genome shotgun (WGS) entry which is preliminary data.</text>
</comment>
<feature type="signal peptide" evidence="1">
    <location>
        <begin position="1"/>
        <end position="21"/>
    </location>
</feature>
<sequence>MKPSRTHIFLCLAVFASTALAEKGSSFIDNLSGIQAVDFAVSLQQADELELYISDSAAEISAIFYPTPYGYIRSEYIHTPYLAKSARAPPSV</sequence>
<evidence type="ECO:0000256" key="1">
    <source>
        <dbReference type="SAM" id="SignalP"/>
    </source>
</evidence>
<evidence type="ECO:0000313" key="2">
    <source>
        <dbReference type="EMBL" id="GGG02231.1"/>
    </source>
</evidence>
<reference evidence="2" key="1">
    <citation type="journal article" date="2014" name="Int. J. Syst. Evol. Microbiol.">
        <title>Complete genome sequence of Corynebacterium casei LMG S-19264T (=DSM 44701T), isolated from a smear-ripened cheese.</title>
        <authorList>
            <consortium name="US DOE Joint Genome Institute (JGI-PGF)"/>
            <person name="Walter F."/>
            <person name="Albersmeier A."/>
            <person name="Kalinowski J."/>
            <person name="Ruckert C."/>
        </authorList>
    </citation>
    <scope>NUCLEOTIDE SEQUENCE</scope>
    <source>
        <strain evidence="2">CGMCC 1.12181</strain>
    </source>
</reference>
<dbReference type="EMBL" id="BMEO01000016">
    <property type="protein sequence ID" value="GGG02231.1"/>
    <property type="molecule type" value="Genomic_DNA"/>
</dbReference>
<name>A0A917D0N9_9GAMM</name>
<dbReference type="RefSeq" id="WP_188366029.1">
    <property type="nucleotide sequence ID" value="NZ_BAABJF010000013.1"/>
</dbReference>
<dbReference type="AlphaFoldDB" id="A0A917D0N9"/>
<dbReference type="Proteomes" id="UP000605253">
    <property type="component" value="Unassembled WGS sequence"/>
</dbReference>
<keyword evidence="3" id="KW-1185">Reference proteome</keyword>
<gene>
    <name evidence="2" type="ORF">GCM10011365_24250</name>
</gene>
<feature type="chain" id="PRO_5037778589" evidence="1">
    <location>
        <begin position="22"/>
        <end position="92"/>
    </location>
</feature>
<protein>
    <submittedName>
        <fullName evidence="2">Uncharacterized protein</fullName>
    </submittedName>
</protein>
<keyword evidence="1" id="KW-0732">Signal</keyword>
<organism evidence="2 3">
    <name type="scientific">Marinicella pacifica</name>
    <dbReference type="NCBI Taxonomy" id="1171543"/>
    <lineage>
        <taxon>Bacteria</taxon>
        <taxon>Pseudomonadati</taxon>
        <taxon>Pseudomonadota</taxon>
        <taxon>Gammaproteobacteria</taxon>
        <taxon>Lysobacterales</taxon>
        <taxon>Marinicellaceae</taxon>
        <taxon>Marinicella</taxon>
    </lineage>
</organism>
<reference evidence="2" key="2">
    <citation type="submission" date="2020-09" db="EMBL/GenBank/DDBJ databases">
        <authorList>
            <person name="Sun Q."/>
            <person name="Zhou Y."/>
        </authorList>
    </citation>
    <scope>NUCLEOTIDE SEQUENCE</scope>
    <source>
        <strain evidence="2">CGMCC 1.12181</strain>
    </source>
</reference>
<evidence type="ECO:0000313" key="3">
    <source>
        <dbReference type="Proteomes" id="UP000605253"/>
    </source>
</evidence>
<accession>A0A917D0N9</accession>